<evidence type="ECO:0000313" key="11">
    <source>
        <dbReference type="Proteomes" id="UP000294292"/>
    </source>
</evidence>
<evidence type="ECO:0000256" key="5">
    <source>
        <dbReference type="ARBA" id="ARBA00022989"/>
    </source>
</evidence>
<name>A0A4P6ZUD0_9BACL</name>
<feature type="domain" description="YetF-like N-terminal transmembrane" evidence="9">
    <location>
        <begin position="10"/>
        <end position="83"/>
    </location>
</feature>
<evidence type="ECO:0000259" key="9">
    <source>
        <dbReference type="Pfam" id="PF20730"/>
    </source>
</evidence>
<dbReference type="GO" id="GO:0005886">
    <property type="term" value="C:plasma membrane"/>
    <property type="evidence" value="ECO:0007669"/>
    <property type="project" value="UniProtKB-SubCell"/>
</dbReference>
<evidence type="ECO:0000313" key="10">
    <source>
        <dbReference type="EMBL" id="QBP39827.1"/>
    </source>
</evidence>
<gene>
    <name evidence="10" type="ORF">E2636_01000</name>
</gene>
<dbReference type="PANTHER" id="PTHR34582">
    <property type="entry name" value="UPF0702 TRANSMEMBRANE PROTEIN YCAP"/>
    <property type="match status" value="1"/>
</dbReference>
<keyword evidence="5 7" id="KW-1133">Transmembrane helix</keyword>
<evidence type="ECO:0000259" key="8">
    <source>
        <dbReference type="Pfam" id="PF04239"/>
    </source>
</evidence>
<sequence>MNIDDYSFWEMITRTTVTFTVLLFLARVLGKEQLSQLTFFNYVTGITIGSIAGELVAHDDTHYLNGITSLVWWSILTIFVGYITMKSDKLKEILDDKPATVIKDGKILEKELKTSRLPMGDLMMLLRLQGVFSVKEVHYAVLETNGELSIFKKVSQQPATKQDVKASTTIPKYMPSQIISDGKIVKNNLNELNLTEEWVMNELKKQGIQNVKEVFYAEIETDGSLHIDKRDNNQ</sequence>
<comment type="subcellular location">
    <subcellularLocation>
        <location evidence="1">Cell membrane</location>
        <topology evidence="1">Multi-pass membrane protein</topology>
    </subcellularLocation>
</comment>
<feature type="transmembrane region" description="Helical" evidence="7">
    <location>
        <begin position="63"/>
        <end position="83"/>
    </location>
</feature>
<feature type="transmembrane region" description="Helical" evidence="7">
    <location>
        <begin position="6"/>
        <end position="25"/>
    </location>
</feature>
<dbReference type="Proteomes" id="UP000294292">
    <property type="component" value="Chromosome"/>
</dbReference>
<feature type="domain" description="YetF C-terminal" evidence="8">
    <location>
        <begin position="85"/>
        <end position="219"/>
    </location>
</feature>
<keyword evidence="6 7" id="KW-0472">Membrane</keyword>
<evidence type="ECO:0000256" key="2">
    <source>
        <dbReference type="ARBA" id="ARBA00006448"/>
    </source>
</evidence>
<feature type="transmembrane region" description="Helical" evidence="7">
    <location>
        <begin position="37"/>
        <end position="57"/>
    </location>
</feature>
<dbReference type="Pfam" id="PF20730">
    <property type="entry name" value="YetF_N"/>
    <property type="match status" value="1"/>
</dbReference>
<dbReference type="InterPro" id="IPR007353">
    <property type="entry name" value="DUF421"/>
</dbReference>
<dbReference type="EMBL" id="CP038015">
    <property type="protein sequence ID" value="QBP39827.1"/>
    <property type="molecule type" value="Genomic_DNA"/>
</dbReference>
<protein>
    <submittedName>
        <fullName evidence="10">DUF421 domain-containing protein</fullName>
    </submittedName>
</protein>
<keyword evidence="11" id="KW-1185">Reference proteome</keyword>
<dbReference type="Pfam" id="PF04239">
    <property type="entry name" value="DUF421"/>
    <property type="match status" value="1"/>
</dbReference>
<proteinExistence type="inferred from homology"/>
<dbReference type="AlphaFoldDB" id="A0A4P6ZUD0"/>
<keyword evidence="4 7" id="KW-0812">Transmembrane</keyword>
<evidence type="ECO:0000256" key="4">
    <source>
        <dbReference type="ARBA" id="ARBA00022692"/>
    </source>
</evidence>
<evidence type="ECO:0000256" key="3">
    <source>
        <dbReference type="ARBA" id="ARBA00022475"/>
    </source>
</evidence>
<accession>A0A4P6ZUD0</accession>
<comment type="similarity">
    <text evidence="2">Belongs to the UPF0702 family.</text>
</comment>
<evidence type="ECO:0000256" key="6">
    <source>
        <dbReference type="ARBA" id="ARBA00023136"/>
    </source>
</evidence>
<reference evidence="10 11" key="1">
    <citation type="submission" date="2019-03" db="EMBL/GenBank/DDBJ databases">
        <title>Complete genome sequence of Paenisporosarcina antarctica CGMCC 1.6503T.</title>
        <authorList>
            <person name="Rong J.-C."/>
            <person name="Chi N.-Y."/>
            <person name="Zhang Q.-F."/>
        </authorList>
    </citation>
    <scope>NUCLEOTIDE SEQUENCE [LARGE SCALE GENOMIC DNA]</scope>
    <source>
        <strain evidence="10 11">CGMCC 1.6503</strain>
    </source>
</reference>
<dbReference type="InterPro" id="IPR048454">
    <property type="entry name" value="YetF_N"/>
</dbReference>
<dbReference type="Gene3D" id="3.30.240.20">
    <property type="entry name" value="bsu07140 like domains"/>
    <property type="match status" value="2"/>
</dbReference>
<evidence type="ECO:0000256" key="7">
    <source>
        <dbReference type="SAM" id="Phobius"/>
    </source>
</evidence>
<dbReference type="InterPro" id="IPR023090">
    <property type="entry name" value="UPF0702_alpha/beta_dom_sf"/>
</dbReference>
<dbReference type="PANTHER" id="PTHR34582:SF6">
    <property type="entry name" value="UPF0702 TRANSMEMBRANE PROTEIN YCAP"/>
    <property type="match status" value="1"/>
</dbReference>
<dbReference type="OrthoDB" id="9778331at2"/>
<keyword evidence="3" id="KW-1003">Cell membrane</keyword>
<evidence type="ECO:0000256" key="1">
    <source>
        <dbReference type="ARBA" id="ARBA00004651"/>
    </source>
</evidence>
<dbReference type="KEGG" id="panc:E2636_01000"/>
<dbReference type="RefSeq" id="WP_134208189.1">
    <property type="nucleotide sequence ID" value="NZ_CP038015.1"/>
</dbReference>
<organism evidence="10 11">
    <name type="scientific">Paenisporosarcina antarctica</name>
    <dbReference type="NCBI Taxonomy" id="417367"/>
    <lineage>
        <taxon>Bacteria</taxon>
        <taxon>Bacillati</taxon>
        <taxon>Bacillota</taxon>
        <taxon>Bacilli</taxon>
        <taxon>Bacillales</taxon>
        <taxon>Caryophanaceae</taxon>
        <taxon>Paenisporosarcina</taxon>
    </lineage>
</organism>